<dbReference type="InterPro" id="IPR019734">
    <property type="entry name" value="TPR_rpt"/>
</dbReference>
<evidence type="ECO:0000256" key="4">
    <source>
        <dbReference type="ARBA" id="ARBA00022679"/>
    </source>
</evidence>
<dbReference type="FunFam" id="3.30.565.10:FF:000006">
    <property type="entry name" value="Sensor histidine kinase WalK"/>
    <property type="match status" value="1"/>
</dbReference>
<dbReference type="InterPro" id="IPR011990">
    <property type="entry name" value="TPR-like_helical_dom_sf"/>
</dbReference>
<name>A0A1E5SL59_9BACT</name>
<dbReference type="SMART" id="SM00388">
    <property type="entry name" value="HisKA"/>
    <property type="match status" value="1"/>
</dbReference>
<dbReference type="InterPro" id="IPR005467">
    <property type="entry name" value="His_kinase_dom"/>
</dbReference>
<reference evidence="9 10" key="1">
    <citation type="submission" date="2016-08" db="EMBL/GenBank/DDBJ databases">
        <title>Draft genome of Fabibacter sp. strain SK-8.</title>
        <authorList>
            <person name="Wong S.-K."/>
            <person name="Hamasaki K."/>
            <person name="Yoshizawa S."/>
        </authorList>
    </citation>
    <scope>NUCLEOTIDE SEQUENCE [LARGE SCALE GENOMIC DNA]</scope>
    <source>
        <strain evidence="9 10">SK-8</strain>
    </source>
</reference>
<dbReference type="EMBL" id="MDGQ01000005">
    <property type="protein sequence ID" value="OEJ99862.1"/>
    <property type="molecule type" value="Genomic_DNA"/>
</dbReference>
<dbReference type="EC" id="2.7.13.3" evidence="2"/>
<dbReference type="PROSITE" id="PS50005">
    <property type="entry name" value="TPR"/>
    <property type="match status" value="2"/>
</dbReference>
<dbReference type="GO" id="GO:0000155">
    <property type="term" value="F:phosphorelay sensor kinase activity"/>
    <property type="evidence" value="ECO:0007669"/>
    <property type="project" value="InterPro"/>
</dbReference>
<dbReference type="PANTHER" id="PTHR43547">
    <property type="entry name" value="TWO-COMPONENT HISTIDINE KINASE"/>
    <property type="match status" value="1"/>
</dbReference>
<sequence>MLPVLSHGQTPANDQDLQRQYDSLFQYERRGDLNDGIRFAYQLLKKSQNTDDRRLEGKISHTLSKLLYYNNLVDSSRALARSNIKYGEEIEDYDVSMNAANLLGTFYFNESTFDSSEYYFNYCMEVSKIYLPKRYPTSLINMAFINGYRGQEEAEMTYYYEALRAVLAEPAFDSLGRVKAMAYGGIGDYYLRIKDYDKAKENFEAKLALGYEKNDKRMIFEAGFGLSSLYRMPENFDFDKSDKYLKIMLTDTTKEFGEYRGRALISLGKLYRDVKKYDQALKYLEDAYKVFDEGDGNDAFSRVEIEMGEVFLALGQIEKAEYWLKNGLNNAVAGKLALREKEALYTLYKIDSIKSDFKASLIKYQRLRAIQDSLFTEESAEKLSALQVEYETEKSERENLILKNDLALSEALVEKQKLIQQFHVVVIAVSVILIAVLIFSYRRKRLSNLKLADQFQLITSQKEELSFKTDKLELVNSQLRSLAEFRTDLTRMIAHDMKNPLNSIIGLSTIDPNDKHFKNITQSGYQLLNLVTNMLDVDKFQSTDYTLETTSIPLDQIILESKRRVEILLEAKSIRFESLIPKQICVNVDPEAIRRVFVNLISNAIKYSSSQGKITVDKLKVEGDRIFVKVTDEGAGISPERLPFVFEKFWQSNAKKSGFAASTGLGLTFCKMTIEAHGGKIWAESEIGKGTSIFMTLPIDTSESCDRAISDKNGNSESVFIDEEVLIEANEHEELLAHAEFLKNLKVHQISAINRILNGLEAQGIKSNWRVKVQAAVYNANQEGYDELIQKLIDFNPKAP</sequence>
<dbReference type="SUPFAM" id="SSF47384">
    <property type="entry name" value="Homodimeric domain of signal transducing histidine kinase"/>
    <property type="match status" value="1"/>
</dbReference>
<evidence type="ECO:0000256" key="5">
    <source>
        <dbReference type="ARBA" id="ARBA00022777"/>
    </source>
</evidence>
<dbReference type="SUPFAM" id="SSF48452">
    <property type="entry name" value="TPR-like"/>
    <property type="match status" value="1"/>
</dbReference>
<feature type="domain" description="Histidine kinase" evidence="8">
    <location>
        <begin position="492"/>
        <end position="701"/>
    </location>
</feature>
<proteinExistence type="predicted"/>
<dbReference type="Pfam" id="PF02518">
    <property type="entry name" value="HATPase_c"/>
    <property type="match status" value="1"/>
</dbReference>
<dbReference type="InterPro" id="IPR036097">
    <property type="entry name" value="HisK_dim/P_sf"/>
</dbReference>
<dbReference type="Gene3D" id="3.30.565.10">
    <property type="entry name" value="Histidine kinase-like ATPase, C-terminal domain"/>
    <property type="match status" value="1"/>
</dbReference>
<dbReference type="Gene3D" id="1.25.40.10">
    <property type="entry name" value="Tetratricopeptide repeat domain"/>
    <property type="match status" value="2"/>
</dbReference>
<dbReference type="Pfam" id="PF00512">
    <property type="entry name" value="HisKA"/>
    <property type="match status" value="1"/>
</dbReference>
<feature type="repeat" description="TPR" evidence="6">
    <location>
        <begin position="261"/>
        <end position="294"/>
    </location>
</feature>
<evidence type="ECO:0000256" key="1">
    <source>
        <dbReference type="ARBA" id="ARBA00000085"/>
    </source>
</evidence>
<dbReference type="PRINTS" id="PR00344">
    <property type="entry name" value="BCTRLSENSOR"/>
</dbReference>
<dbReference type="Proteomes" id="UP000095552">
    <property type="component" value="Unassembled WGS sequence"/>
</dbReference>
<keyword evidence="7" id="KW-1133">Transmembrane helix</keyword>
<protein>
    <recommendedName>
        <fullName evidence="2">histidine kinase</fullName>
        <ecNumber evidence="2">2.7.13.3</ecNumber>
    </recommendedName>
</protein>
<keyword evidence="5" id="KW-0418">Kinase</keyword>
<dbReference type="Gene3D" id="1.10.287.130">
    <property type="match status" value="1"/>
</dbReference>
<keyword evidence="4" id="KW-0808">Transferase</keyword>
<dbReference type="AlphaFoldDB" id="A0A1E5SL59"/>
<dbReference type="STRING" id="1563681.BFP71_09945"/>
<keyword evidence="10" id="KW-1185">Reference proteome</keyword>
<dbReference type="CDD" id="cd00082">
    <property type="entry name" value="HisKA"/>
    <property type="match status" value="1"/>
</dbReference>
<evidence type="ECO:0000259" key="8">
    <source>
        <dbReference type="PROSITE" id="PS50109"/>
    </source>
</evidence>
<dbReference type="PANTHER" id="PTHR43547:SF2">
    <property type="entry name" value="HYBRID SIGNAL TRANSDUCTION HISTIDINE KINASE C"/>
    <property type="match status" value="1"/>
</dbReference>
<evidence type="ECO:0000313" key="10">
    <source>
        <dbReference type="Proteomes" id="UP000095552"/>
    </source>
</evidence>
<evidence type="ECO:0000256" key="7">
    <source>
        <dbReference type="SAM" id="Phobius"/>
    </source>
</evidence>
<evidence type="ECO:0000313" key="9">
    <source>
        <dbReference type="EMBL" id="OEJ99862.1"/>
    </source>
</evidence>
<dbReference type="SMART" id="SM00387">
    <property type="entry name" value="HATPase_c"/>
    <property type="match status" value="1"/>
</dbReference>
<keyword evidence="7" id="KW-0472">Membrane</keyword>
<dbReference type="SMART" id="SM00028">
    <property type="entry name" value="TPR"/>
    <property type="match status" value="2"/>
</dbReference>
<evidence type="ECO:0000256" key="2">
    <source>
        <dbReference type="ARBA" id="ARBA00012438"/>
    </source>
</evidence>
<evidence type="ECO:0000256" key="3">
    <source>
        <dbReference type="ARBA" id="ARBA00022553"/>
    </source>
</evidence>
<comment type="caution">
    <text evidence="9">The sequence shown here is derived from an EMBL/GenBank/DDBJ whole genome shotgun (WGS) entry which is preliminary data.</text>
</comment>
<gene>
    <name evidence="9" type="ORF">BFP71_09945</name>
</gene>
<evidence type="ECO:0000256" key="6">
    <source>
        <dbReference type="PROSITE-ProRule" id="PRU00339"/>
    </source>
</evidence>
<dbReference type="SUPFAM" id="SSF55874">
    <property type="entry name" value="ATPase domain of HSP90 chaperone/DNA topoisomerase II/histidine kinase"/>
    <property type="match status" value="1"/>
</dbReference>
<organism evidence="9 10">
    <name type="scientific">Roseivirga misakiensis</name>
    <dbReference type="NCBI Taxonomy" id="1563681"/>
    <lineage>
        <taxon>Bacteria</taxon>
        <taxon>Pseudomonadati</taxon>
        <taxon>Bacteroidota</taxon>
        <taxon>Cytophagia</taxon>
        <taxon>Cytophagales</taxon>
        <taxon>Roseivirgaceae</taxon>
        <taxon>Roseivirga</taxon>
    </lineage>
</organism>
<dbReference type="InterPro" id="IPR003594">
    <property type="entry name" value="HATPase_dom"/>
</dbReference>
<dbReference type="PROSITE" id="PS50109">
    <property type="entry name" value="HIS_KIN"/>
    <property type="match status" value="1"/>
</dbReference>
<dbReference type="InterPro" id="IPR004358">
    <property type="entry name" value="Sig_transdc_His_kin-like_C"/>
</dbReference>
<comment type="catalytic activity">
    <reaction evidence="1">
        <text>ATP + protein L-histidine = ADP + protein N-phospho-L-histidine.</text>
        <dbReference type="EC" id="2.7.13.3"/>
    </reaction>
</comment>
<keyword evidence="7" id="KW-0812">Transmembrane</keyword>
<keyword evidence="6" id="KW-0802">TPR repeat</keyword>
<feature type="transmembrane region" description="Helical" evidence="7">
    <location>
        <begin position="422"/>
        <end position="441"/>
    </location>
</feature>
<dbReference type="InterPro" id="IPR003661">
    <property type="entry name" value="HisK_dim/P_dom"/>
</dbReference>
<accession>A0A1E5SL59</accession>
<keyword evidence="3" id="KW-0597">Phosphoprotein</keyword>
<dbReference type="CDD" id="cd00075">
    <property type="entry name" value="HATPase"/>
    <property type="match status" value="1"/>
</dbReference>
<feature type="repeat" description="TPR" evidence="6">
    <location>
        <begin position="180"/>
        <end position="213"/>
    </location>
</feature>
<dbReference type="InterPro" id="IPR036890">
    <property type="entry name" value="HATPase_C_sf"/>
</dbReference>